<reference evidence="6" key="1">
    <citation type="journal article" date="2023" name="PhytoFront">
        <title>Draft Genome Resources of Seven Strains of Tilletia horrida, Causal Agent of Kernel Smut of Rice.</title>
        <authorList>
            <person name="Khanal S."/>
            <person name="Antony Babu S."/>
            <person name="Zhou X.G."/>
        </authorList>
    </citation>
    <scope>NUCLEOTIDE SEQUENCE</scope>
    <source>
        <strain evidence="6">TX3</strain>
    </source>
</reference>
<dbReference type="Gene3D" id="3.40.50.1820">
    <property type="entry name" value="alpha/beta hydrolase"/>
    <property type="match status" value="1"/>
</dbReference>
<evidence type="ECO:0000313" key="6">
    <source>
        <dbReference type="EMBL" id="KAK0520816.1"/>
    </source>
</evidence>
<feature type="region of interest" description="Disordered" evidence="3">
    <location>
        <begin position="1"/>
        <end position="22"/>
    </location>
</feature>
<dbReference type="GO" id="GO:0016787">
    <property type="term" value="F:hydrolase activity"/>
    <property type="evidence" value="ECO:0007669"/>
    <property type="project" value="UniProtKB-KW"/>
</dbReference>
<feature type="domain" description="AB hydrolase-1" evidence="4">
    <location>
        <begin position="136"/>
        <end position="292"/>
    </location>
</feature>
<keyword evidence="2" id="KW-0378">Hydrolase</keyword>
<sequence>MDVQFASNSEKAELPLPLPRPQRPRRRLSGVDILQTVIVLAALYQLIQPWLQTRAQPKTGQHPHAWSHIQPHYPASRSGPFHWVPCFPNPARGTNQHKWKCGYLDTPLDYTNTSDARTARIALVLYQAGKHKSERTIVINPGGPGGSGTGAVFRMGEKMSETFSDGTMDVLGFDPRGVNMTAPQLVCGKSEAYNDRFRLLAGSYPDAANGGQYNAHLADAYAIAQWKACEDNSGDLLRFLSTTFVARDVDEIRKALGEDELTALVYSYGTHLMQEYAALFPQRVGRIVQDGVQFARNAQSMRGLAHTSLGNVTEIWELGFISGCVKSGSKGCALISKGEETTTDKLKKRMDGLLARIREHPVPATHPEIGAGVITYEWMMSILFHASYKPDSWPLTAQILAELERDGNGTLALQAGSFTFDPRKQPHEGWHEWRGVHFPPTVGEEVTQAVLCGDAFNGKGDAGNLDSEELYEFYQRASQTHRISAGMFFDMLVSCRSYPPHLAPAEAYRGNFTARLRNPLLLVGPTYDPVTPLFNSREAAVEWGSDNVKVVVHNGFGHASLAQPSKCTDAVIRDVILHGKWPSEAEVQCEADQDPFPHPTENAEGQASRQAALRMLQAQRVRPF</sequence>
<evidence type="ECO:0000256" key="3">
    <source>
        <dbReference type="SAM" id="MobiDB-lite"/>
    </source>
</evidence>
<gene>
    <name evidence="6" type="ORF">OC842_006983</name>
</gene>
<evidence type="ECO:0000259" key="4">
    <source>
        <dbReference type="Pfam" id="PF00561"/>
    </source>
</evidence>
<evidence type="ECO:0000259" key="5">
    <source>
        <dbReference type="Pfam" id="PF08386"/>
    </source>
</evidence>
<comment type="caution">
    <text evidence="6">The sequence shown here is derived from an EMBL/GenBank/DDBJ whole genome shotgun (WGS) entry which is preliminary data.</text>
</comment>
<dbReference type="InterPro" id="IPR000073">
    <property type="entry name" value="AB_hydrolase_1"/>
</dbReference>
<dbReference type="SUPFAM" id="SSF53474">
    <property type="entry name" value="alpha/beta-Hydrolases"/>
    <property type="match status" value="1"/>
</dbReference>
<dbReference type="InterPro" id="IPR051601">
    <property type="entry name" value="Serine_prot/Carboxylest_S33"/>
</dbReference>
<evidence type="ECO:0000256" key="1">
    <source>
        <dbReference type="ARBA" id="ARBA00010088"/>
    </source>
</evidence>
<dbReference type="InterPro" id="IPR013595">
    <property type="entry name" value="Pept_S33_TAP-like_C"/>
</dbReference>
<proteinExistence type="inferred from homology"/>
<name>A0AAN6G510_9BASI</name>
<evidence type="ECO:0000313" key="7">
    <source>
        <dbReference type="Proteomes" id="UP001176521"/>
    </source>
</evidence>
<dbReference type="PANTHER" id="PTHR43248:SF25">
    <property type="entry name" value="AB HYDROLASE-1 DOMAIN-CONTAINING PROTEIN-RELATED"/>
    <property type="match status" value="1"/>
</dbReference>
<dbReference type="InterPro" id="IPR029058">
    <property type="entry name" value="AB_hydrolase_fold"/>
</dbReference>
<dbReference type="Pfam" id="PF08386">
    <property type="entry name" value="Abhydrolase_4"/>
    <property type="match status" value="1"/>
</dbReference>
<comment type="similarity">
    <text evidence="1">Belongs to the peptidase S33 family.</text>
</comment>
<organism evidence="6 7">
    <name type="scientific">Tilletia horrida</name>
    <dbReference type="NCBI Taxonomy" id="155126"/>
    <lineage>
        <taxon>Eukaryota</taxon>
        <taxon>Fungi</taxon>
        <taxon>Dikarya</taxon>
        <taxon>Basidiomycota</taxon>
        <taxon>Ustilaginomycotina</taxon>
        <taxon>Exobasidiomycetes</taxon>
        <taxon>Tilletiales</taxon>
        <taxon>Tilletiaceae</taxon>
        <taxon>Tilletia</taxon>
    </lineage>
</organism>
<evidence type="ECO:0000256" key="2">
    <source>
        <dbReference type="ARBA" id="ARBA00022801"/>
    </source>
</evidence>
<keyword evidence="7" id="KW-1185">Reference proteome</keyword>
<evidence type="ECO:0008006" key="8">
    <source>
        <dbReference type="Google" id="ProtNLM"/>
    </source>
</evidence>
<dbReference type="Pfam" id="PF00561">
    <property type="entry name" value="Abhydrolase_1"/>
    <property type="match status" value="1"/>
</dbReference>
<dbReference type="EMBL" id="JAPDMQ010000745">
    <property type="protein sequence ID" value="KAK0520816.1"/>
    <property type="molecule type" value="Genomic_DNA"/>
</dbReference>
<dbReference type="AlphaFoldDB" id="A0AAN6G510"/>
<feature type="domain" description="Peptidase S33 tripeptidyl aminopeptidase-like C-terminal" evidence="5">
    <location>
        <begin position="492"/>
        <end position="584"/>
    </location>
</feature>
<accession>A0AAN6G510</accession>
<dbReference type="PANTHER" id="PTHR43248">
    <property type="entry name" value="2-SUCCINYL-6-HYDROXY-2,4-CYCLOHEXADIENE-1-CARBOXYLATE SYNTHASE"/>
    <property type="match status" value="1"/>
</dbReference>
<protein>
    <recommendedName>
        <fullName evidence="8">AB hydrolase-1 domain-containing protein</fullName>
    </recommendedName>
</protein>
<dbReference type="Proteomes" id="UP001176521">
    <property type="component" value="Unassembled WGS sequence"/>
</dbReference>